<protein>
    <recommendedName>
        <fullName evidence="4">DUF1145 domain-containing protein</fullName>
    </recommendedName>
</protein>
<dbReference type="AlphaFoldDB" id="A0A4V1LSV6"/>
<name>A0A4V1LSV6_9GAMM</name>
<evidence type="ECO:0000256" key="1">
    <source>
        <dbReference type="SAM" id="Phobius"/>
    </source>
</evidence>
<evidence type="ECO:0008006" key="4">
    <source>
        <dbReference type="Google" id="ProtNLM"/>
    </source>
</evidence>
<feature type="transmembrane region" description="Helical" evidence="1">
    <location>
        <begin position="7"/>
        <end position="27"/>
    </location>
</feature>
<dbReference type="Proteomes" id="UP000290287">
    <property type="component" value="Unassembled WGS sequence"/>
</dbReference>
<keyword evidence="1" id="KW-0812">Transmembrane</keyword>
<sequence length="88" mass="10123">MKALLLIAKLALGFVWFVLFANVFYPFPGNAAITLYILAAFLFMMHGLQMLMFIGAYGEKINASRWEKFSILAFGVFAMLDLRRKYMQ</sequence>
<evidence type="ECO:0000313" key="3">
    <source>
        <dbReference type="Proteomes" id="UP000290287"/>
    </source>
</evidence>
<dbReference type="RefSeq" id="WP_129122471.1">
    <property type="nucleotide sequence ID" value="NZ_PEIB01000013.1"/>
</dbReference>
<dbReference type="OrthoDB" id="6401986at2"/>
<dbReference type="Pfam" id="PF06611">
    <property type="entry name" value="DUF1145"/>
    <property type="match status" value="1"/>
</dbReference>
<dbReference type="PANTHER" id="PTHR38775">
    <property type="entry name" value="INNER MEMBRANE PROTEIN-RELATED"/>
    <property type="match status" value="1"/>
</dbReference>
<accession>A0A4V1LSV6</accession>
<keyword evidence="3" id="KW-1185">Reference proteome</keyword>
<organism evidence="2 3">
    <name type="scientific">Veronia nyctiphanis</name>
    <dbReference type="NCBI Taxonomy" id="1278244"/>
    <lineage>
        <taxon>Bacteria</taxon>
        <taxon>Pseudomonadati</taxon>
        <taxon>Pseudomonadota</taxon>
        <taxon>Gammaproteobacteria</taxon>
        <taxon>Vibrionales</taxon>
        <taxon>Vibrionaceae</taxon>
        <taxon>Veronia</taxon>
    </lineage>
</organism>
<gene>
    <name evidence="2" type="ORF">CS022_12100</name>
</gene>
<proteinExistence type="predicted"/>
<keyword evidence="1" id="KW-1133">Transmembrane helix</keyword>
<comment type="caution">
    <text evidence="2">The sequence shown here is derived from an EMBL/GenBank/DDBJ whole genome shotgun (WGS) entry which is preliminary data.</text>
</comment>
<reference evidence="2 3" key="1">
    <citation type="submission" date="2017-10" db="EMBL/GenBank/DDBJ databases">
        <title>Nyctiphanis sp. nov., isolated from the stomach of the euphausiid Nyctiphanes simplex (Hansen, 1911) in the Gulf of California.</title>
        <authorList>
            <person name="Gomez-Gil B."/>
            <person name="Aguilar-Mendez M."/>
            <person name="Lopez-Cortes A."/>
            <person name="Gomez-Gutierrez J."/>
            <person name="Roque A."/>
            <person name="Lang E."/>
            <person name="Gonzalez-Castillo A."/>
        </authorList>
    </citation>
    <scope>NUCLEOTIDE SEQUENCE [LARGE SCALE GENOMIC DNA]</scope>
    <source>
        <strain evidence="2 3">CAIM 600</strain>
    </source>
</reference>
<dbReference type="PANTHER" id="PTHR38775:SF1">
    <property type="entry name" value="INNER MEMBRANE PROTEIN"/>
    <property type="match status" value="1"/>
</dbReference>
<dbReference type="InterPro" id="IPR009525">
    <property type="entry name" value="DUF1145"/>
</dbReference>
<feature type="transmembrane region" description="Helical" evidence="1">
    <location>
        <begin position="33"/>
        <end position="57"/>
    </location>
</feature>
<keyword evidence="1" id="KW-0472">Membrane</keyword>
<evidence type="ECO:0000313" key="2">
    <source>
        <dbReference type="EMBL" id="RXJ73028.1"/>
    </source>
</evidence>
<dbReference type="EMBL" id="PEIB01000013">
    <property type="protein sequence ID" value="RXJ73028.1"/>
    <property type="molecule type" value="Genomic_DNA"/>
</dbReference>